<dbReference type="InterPro" id="IPR016167">
    <property type="entry name" value="FAD-bd_PCMH_sub1"/>
</dbReference>
<dbReference type="Gene3D" id="3.30.43.10">
    <property type="entry name" value="Uridine Diphospho-n-acetylenolpyruvylglucosamine Reductase, domain 2"/>
    <property type="match status" value="1"/>
</dbReference>
<name>A0ABU8XJG4_9BURK</name>
<dbReference type="SUPFAM" id="SSF55447">
    <property type="entry name" value="CO dehydrogenase flavoprotein C-terminal domain-like"/>
    <property type="match status" value="1"/>
</dbReference>
<dbReference type="Gene3D" id="3.30.390.50">
    <property type="entry name" value="CO dehydrogenase flavoprotein, C-terminal domain"/>
    <property type="match status" value="1"/>
</dbReference>
<evidence type="ECO:0000256" key="2">
    <source>
        <dbReference type="ARBA" id="ARBA00022827"/>
    </source>
</evidence>
<evidence type="ECO:0000313" key="6">
    <source>
        <dbReference type="Proteomes" id="UP001367030"/>
    </source>
</evidence>
<dbReference type="InterPro" id="IPR002346">
    <property type="entry name" value="Mopterin_DH_FAD-bd"/>
</dbReference>
<dbReference type="PANTHER" id="PTHR42659:SF2">
    <property type="entry name" value="XANTHINE DEHYDROGENASE SUBUNIT C-RELATED"/>
    <property type="match status" value="1"/>
</dbReference>
<dbReference type="InterPro" id="IPR016169">
    <property type="entry name" value="FAD-bd_PCMH_sub2"/>
</dbReference>
<dbReference type="SUPFAM" id="SSF56176">
    <property type="entry name" value="FAD-binding/transporter-associated domain-like"/>
    <property type="match status" value="1"/>
</dbReference>
<comment type="caution">
    <text evidence="5">The sequence shown here is derived from an EMBL/GenBank/DDBJ whole genome shotgun (WGS) entry which is preliminary data.</text>
</comment>
<evidence type="ECO:0000313" key="5">
    <source>
        <dbReference type="EMBL" id="MEJ8859250.1"/>
    </source>
</evidence>
<dbReference type="EMBL" id="JBBKZS010000025">
    <property type="protein sequence ID" value="MEJ8859250.1"/>
    <property type="molecule type" value="Genomic_DNA"/>
</dbReference>
<dbReference type="PROSITE" id="PS51387">
    <property type="entry name" value="FAD_PCMH"/>
    <property type="match status" value="1"/>
</dbReference>
<sequence>MKPPKFEYVRASSVGDAVAALDEHGDGARILAGGQSLIPMMNLRLARPTHLIDITRIPDLDRVEEQADGVVVGAAARHSEVEGSEVARRVCPLLPEALKLVAHETIRHRGTVCGNLAHGDPHSELPAVAVALDALFTIAGSSGQRQVPATEFYFGPFMTAVGPSEMVTAVKFPAIPKSAGYAIAEFARTHGNFAVAGAVSIIELDAGGAVRRAAVSLFGLASQPLRASQAEQFLLGKIPTPEVIEKAAAAALEGVECSEDMHGSAAYRANIGRVYAARVISTAVARANGGEPK</sequence>
<reference evidence="5 6" key="1">
    <citation type="submission" date="2024-03" db="EMBL/GenBank/DDBJ databases">
        <title>Novel species of the genus Variovorax.</title>
        <authorList>
            <person name="Liu Q."/>
            <person name="Xin Y.-H."/>
        </authorList>
    </citation>
    <scope>NUCLEOTIDE SEQUENCE [LARGE SCALE GENOMIC DNA]</scope>
    <source>
        <strain evidence="5 6">KACC 18901</strain>
    </source>
</reference>
<proteinExistence type="predicted"/>
<dbReference type="InterPro" id="IPR036318">
    <property type="entry name" value="FAD-bd_PCMH-like_sf"/>
</dbReference>
<dbReference type="InterPro" id="IPR051312">
    <property type="entry name" value="Diverse_Substr_Oxidored"/>
</dbReference>
<organism evidence="5 6">
    <name type="scientific">Variovorax robiniae</name>
    <dbReference type="NCBI Taxonomy" id="1836199"/>
    <lineage>
        <taxon>Bacteria</taxon>
        <taxon>Pseudomonadati</taxon>
        <taxon>Pseudomonadota</taxon>
        <taxon>Betaproteobacteria</taxon>
        <taxon>Burkholderiales</taxon>
        <taxon>Comamonadaceae</taxon>
        <taxon>Variovorax</taxon>
    </lineage>
</organism>
<evidence type="ECO:0000256" key="1">
    <source>
        <dbReference type="ARBA" id="ARBA00022630"/>
    </source>
</evidence>
<keyword evidence="1" id="KW-0285">Flavoprotein</keyword>
<accession>A0ABU8XJG4</accession>
<dbReference type="Proteomes" id="UP001367030">
    <property type="component" value="Unassembled WGS sequence"/>
</dbReference>
<protein>
    <submittedName>
        <fullName evidence="5">Xanthine dehydrogenase family protein subunit M</fullName>
    </submittedName>
</protein>
<gene>
    <name evidence="5" type="ORF">WKW79_32110</name>
</gene>
<keyword evidence="2" id="KW-0274">FAD</keyword>
<dbReference type="RefSeq" id="WP_340339290.1">
    <property type="nucleotide sequence ID" value="NZ_JBBKZS010000025.1"/>
</dbReference>
<dbReference type="InterPro" id="IPR016166">
    <property type="entry name" value="FAD-bd_PCMH"/>
</dbReference>
<keyword evidence="3" id="KW-0560">Oxidoreductase</keyword>
<evidence type="ECO:0000259" key="4">
    <source>
        <dbReference type="PROSITE" id="PS51387"/>
    </source>
</evidence>
<keyword evidence="6" id="KW-1185">Reference proteome</keyword>
<dbReference type="Pfam" id="PF03450">
    <property type="entry name" value="CO_deh_flav_C"/>
    <property type="match status" value="1"/>
</dbReference>
<dbReference type="InterPro" id="IPR036683">
    <property type="entry name" value="CO_DH_flav_C_dom_sf"/>
</dbReference>
<dbReference type="Pfam" id="PF00941">
    <property type="entry name" value="FAD_binding_5"/>
    <property type="match status" value="1"/>
</dbReference>
<evidence type="ECO:0000256" key="3">
    <source>
        <dbReference type="ARBA" id="ARBA00023002"/>
    </source>
</evidence>
<dbReference type="InterPro" id="IPR005107">
    <property type="entry name" value="CO_DH_flav_C"/>
</dbReference>
<dbReference type="Gene3D" id="3.30.465.10">
    <property type="match status" value="1"/>
</dbReference>
<dbReference type="PANTHER" id="PTHR42659">
    <property type="entry name" value="XANTHINE DEHYDROGENASE SUBUNIT C-RELATED"/>
    <property type="match status" value="1"/>
</dbReference>
<feature type="domain" description="FAD-binding PCMH-type" evidence="4">
    <location>
        <begin position="1"/>
        <end position="177"/>
    </location>
</feature>
<dbReference type="SMART" id="SM01092">
    <property type="entry name" value="CO_deh_flav_C"/>
    <property type="match status" value="1"/>
</dbReference>